<comment type="cofactor">
    <cofactor evidence="1">
        <name>Mn(2+)</name>
        <dbReference type="ChEBI" id="CHEBI:29035"/>
    </cofactor>
</comment>
<proteinExistence type="inferred from homology"/>
<dbReference type="InterPro" id="IPR039121">
    <property type="entry name" value="NUDT19"/>
</dbReference>
<dbReference type="CDD" id="cd18870">
    <property type="entry name" value="NUDIX_AcylCoAdiphos_Nudt19"/>
    <property type="match status" value="1"/>
</dbReference>
<keyword evidence="10" id="KW-1185">Reference proteome</keyword>
<dbReference type="Gene3D" id="3.90.79.10">
    <property type="entry name" value="Nucleoside Triphosphate Pyrophosphohydrolase"/>
    <property type="match status" value="1"/>
</dbReference>
<evidence type="ECO:0000256" key="2">
    <source>
        <dbReference type="ARBA" id="ARBA00001946"/>
    </source>
</evidence>
<evidence type="ECO:0000256" key="7">
    <source>
        <dbReference type="ARBA" id="ARBA00023211"/>
    </source>
</evidence>
<reference evidence="9 10" key="1">
    <citation type="journal article" date="2013" name="Nature">
        <title>Insights into bilaterian evolution from three spiralian genomes.</title>
        <authorList>
            <person name="Simakov O."/>
            <person name="Marletaz F."/>
            <person name="Cho S.J."/>
            <person name="Edsinger-Gonzales E."/>
            <person name="Havlak P."/>
            <person name="Hellsten U."/>
            <person name="Kuo D.H."/>
            <person name="Larsson T."/>
            <person name="Lv J."/>
            <person name="Arendt D."/>
            <person name="Savage R."/>
            <person name="Osoegawa K."/>
            <person name="de Jong P."/>
            <person name="Grimwood J."/>
            <person name="Chapman J.A."/>
            <person name="Shapiro H."/>
            <person name="Aerts A."/>
            <person name="Otillar R.P."/>
            <person name="Terry A.Y."/>
            <person name="Boore J.L."/>
            <person name="Grigoriev I.V."/>
            <person name="Lindberg D.R."/>
            <person name="Seaver E.C."/>
            <person name="Weisblat D.A."/>
            <person name="Putnam N.H."/>
            <person name="Rokhsar D.S."/>
        </authorList>
    </citation>
    <scope>NUCLEOTIDE SEQUENCE [LARGE SCALE GENOMIC DNA]</scope>
</reference>
<evidence type="ECO:0000256" key="3">
    <source>
        <dbReference type="ARBA" id="ARBA00005582"/>
    </source>
</evidence>
<dbReference type="PANTHER" id="PTHR12318:SF0">
    <property type="entry name" value="ACYL-COENZYME A DIPHOSPHATASE NUDT19"/>
    <property type="match status" value="1"/>
</dbReference>
<dbReference type="PANTHER" id="PTHR12318">
    <property type="entry name" value="TESTOSTERONE-REGULATED PROTEIN RP2"/>
    <property type="match status" value="1"/>
</dbReference>
<dbReference type="STRING" id="225164.V3ZHY9"/>
<keyword evidence="6" id="KW-0460">Magnesium</keyword>
<comment type="cofactor">
    <cofactor evidence="2">
        <name>Mg(2+)</name>
        <dbReference type="ChEBI" id="CHEBI:18420"/>
    </cofactor>
</comment>
<keyword evidence="7" id="KW-0464">Manganese</keyword>
<dbReference type="AlphaFoldDB" id="V3ZHY9"/>
<organism evidence="9 10">
    <name type="scientific">Lottia gigantea</name>
    <name type="common">Giant owl limpet</name>
    <dbReference type="NCBI Taxonomy" id="225164"/>
    <lineage>
        <taxon>Eukaryota</taxon>
        <taxon>Metazoa</taxon>
        <taxon>Spiralia</taxon>
        <taxon>Lophotrochozoa</taxon>
        <taxon>Mollusca</taxon>
        <taxon>Gastropoda</taxon>
        <taxon>Patellogastropoda</taxon>
        <taxon>Lottioidea</taxon>
        <taxon>Lottiidae</taxon>
        <taxon>Lottia</taxon>
    </lineage>
</organism>
<dbReference type="OMA" id="GFMPSAH"/>
<dbReference type="GO" id="GO:0016818">
    <property type="term" value="F:hydrolase activity, acting on acid anhydrides, in phosphorus-containing anhydrides"/>
    <property type="evidence" value="ECO:0007669"/>
    <property type="project" value="InterPro"/>
</dbReference>
<dbReference type="InterPro" id="IPR015797">
    <property type="entry name" value="NUDIX_hydrolase-like_dom_sf"/>
</dbReference>
<feature type="domain" description="Nudix hydrolase" evidence="8">
    <location>
        <begin position="7"/>
        <end position="286"/>
    </location>
</feature>
<dbReference type="InterPro" id="IPR000086">
    <property type="entry name" value="NUDIX_hydrolase_dom"/>
</dbReference>
<protein>
    <recommendedName>
        <fullName evidence="8">Nudix hydrolase domain-containing protein</fullName>
    </recommendedName>
</protein>
<dbReference type="EMBL" id="KB202325">
    <property type="protein sequence ID" value="ESO90863.1"/>
    <property type="molecule type" value="Genomic_DNA"/>
</dbReference>
<sequence length="372" mass="42829">MAAVLKHWREAATLLLVTRKQSGKNVKFQPLNSTNTTQKINTNKTALVGLMGDNLDVLLLKRSSKSRFMPSVYVFPGGVASDADFSADWRSYFLRVNSDLALNTFKYVQKGGVDCPMFNRERDPQFCYIPSELAFRICAIRETFEESGVLLARKIADLKDITADFMAKSPILGTPIHNEKDILEYWRKEVYADPSKFLAMCKELKIIPDVWCLYEWSNWLTPTGLDSFSKKSGRRFDTAFFMACVPEKPEAMHDEGETVHLQWGSPKDVLYEYAHNQAQIAPPQLYELSRLFNFADINHLHEFVWKRELQGLIRYFPIQIKCQDAYLSVLPGDGLYPKEPNVETGNQVDEREETLAELKKKFPKQHRTYLSD</sequence>
<dbReference type="Proteomes" id="UP000030746">
    <property type="component" value="Unassembled WGS sequence"/>
</dbReference>
<comment type="similarity">
    <text evidence="3">Belongs to the Nudix hydrolase family.</text>
</comment>
<name>V3ZHY9_LOTGI</name>
<evidence type="ECO:0000256" key="6">
    <source>
        <dbReference type="ARBA" id="ARBA00022842"/>
    </source>
</evidence>
<dbReference type="GO" id="GO:0046872">
    <property type="term" value="F:metal ion binding"/>
    <property type="evidence" value="ECO:0007669"/>
    <property type="project" value="UniProtKB-KW"/>
</dbReference>
<feature type="non-terminal residue" evidence="9">
    <location>
        <position position="372"/>
    </location>
</feature>
<evidence type="ECO:0000256" key="1">
    <source>
        <dbReference type="ARBA" id="ARBA00001936"/>
    </source>
</evidence>
<dbReference type="OrthoDB" id="1695362at2759"/>
<keyword evidence="4" id="KW-0479">Metal-binding</keyword>
<evidence type="ECO:0000313" key="10">
    <source>
        <dbReference type="Proteomes" id="UP000030746"/>
    </source>
</evidence>
<accession>V3ZHY9</accession>
<evidence type="ECO:0000259" key="8">
    <source>
        <dbReference type="PROSITE" id="PS51462"/>
    </source>
</evidence>
<dbReference type="GO" id="GO:0005739">
    <property type="term" value="C:mitochondrion"/>
    <property type="evidence" value="ECO:0007669"/>
    <property type="project" value="TreeGrafter"/>
</dbReference>
<dbReference type="RefSeq" id="XP_009058514.1">
    <property type="nucleotide sequence ID" value="XM_009060266.1"/>
</dbReference>
<dbReference type="PROSITE" id="PS51462">
    <property type="entry name" value="NUDIX"/>
    <property type="match status" value="1"/>
</dbReference>
<gene>
    <name evidence="9" type="ORF">LOTGIDRAFT_191687</name>
</gene>
<dbReference type="HOGENOM" id="CLU_059078_1_0_1"/>
<dbReference type="KEGG" id="lgi:LOTGIDRAFT_191687"/>
<dbReference type="CTD" id="20244947"/>
<keyword evidence="5" id="KW-0378">Hydrolase</keyword>
<evidence type="ECO:0000256" key="5">
    <source>
        <dbReference type="ARBA" id="ARBA00022801"/>
    </source>
</evidence>
<evidence type="ECO:0000313" key="9">
    <source>
        <dbReference type="EMBL" id="ESO90863.1"/>
    </source>
</evidence>
<evidence type="ECO:0000256" key="4">
    <source>
        <dbReference type="ARBA" id="ARBA00022723"/>
    </source>
</evidence>
<dbReference type="GeneID" id="20244947"/>
<dbReference type="SUPFAM" id="SSF55811">
    <property type="entry name" value="Nudix"/>
    <property type="match status" value="1"/>
</dbReference>